<evidence type="ECO:0000256" key="1">
    <source>
        <dbReference type="SAM" id="Coils"/>
    </source>
</evidence>
<proteinExistence type="predicted"/>
<evidence type="ECO:0000313" key="4">
    <source>
        <dbReference type="Proteomes" id="UP000032214"/>
    </source>
</evidence>
<keyword evidence="2" id="KW-0732">Signal</keyword>
<keyword evidence="1" id="KW-0175">Coiled coil</keyword>
<dbReference type="AlphaFoldDB" id="A0A0D2K3V6"/>
<dbReference type="Proteomes" id="UP000032214">
    <property type="component" value="Unassembled WGS sequence"/>
</dbReference>
<dbReference type="EMBL" id="ARQD01000004">
    <property type="protein sequence ID" value="KIX84982.1"/>
    <property type="molecule type" value="Genomic_DNA"/>
</dbReference>
<name>A0A0D2K3V6_9BACT</name>
<comment type="caution">
    <text evidence="3">The sequence shown here is derived from an EMBL/GenBank/DDBJ whole genome shotgun (WGS) entry which is preliminary data.</text>
</comment>
<reference evidence="3 4" key="1">
    <citation type="journal article" date="2013" name="Proc. Natl. Acad. Sci. U.S.A.">
        <title>Candidate phylum TM6 genome recovered from a hospital sink biofilm provides genomic insights into this uncultivated phylum.</title>
        <authorList>
            <person name="McLean J.S."/>
            <person name="Lombardo M.J."/>
            <person name="Badger J.H."/>
            <person name="Edlund A."/>
            <person name="Novotny M."/>
            <person name="Yee-Greenbaum J."/>
            <person name="Vyahhi N."/>
            <person name="Hall A.P."/>
            <person name="Yang Y."/>
            <person name="Dupont C.L."/>
            <person name="Ziegler M.G."/>
            <person name="Chitsaz H."/>
            <person name="Allen A.E."/>
            <person name="Yooseph S."/>
            <person name="Tesler G."/>
            <person name="Pevzner P.A."/>
            <person name="Friedman R.M."/>
            <person name="Nealson K.H."/>
            <person name="Venter J.C."/>
            <person name="Lasken R.S."/>
        </authorList>
    </citation>
    <scope>NUCLEOTIDE SEQUENCE [LARGE SCALE GENOMIC DNA]</scope>
    <source>
        <strain evidence="3 4">TM6SC1</strain>
    </source>
</reference>
<organism evidence="3 4">
    <name type="scientific">candidate division TM6 bacterium JCVI TM6SC1</name>
    <dbReference type="NCBI Taxonomy" id="1306947"/>
    <lineage>
        <taxon>Bacteria</taxon>
        <taxon>Candidatus Babelota</taxon>
        <taxon>Vermiphilus</taxon>
    </lineage>
</organism>
<feature type="coiled-coil region" evidence="1">
    <location>
        <begin position="186"/>
        <end position="297"/>
    </location>
</feature>
<protein>
    <submittedName>
        <fullName evidence="3">Uncharacterized protein</fullName>
    </submittedName>
</protein>
<gene>
    <name evidence="3" type="ORF">J120_04565</name>
</gene>
<feature type="chain" id="PRO_5002245897" evidence="2">
    <location>
        <begin position="24"/>
        <end position="414"/>
    </location>
</feature>
<keyword evidence="4" id="KW-1185">Reference proteome</keyword>
<evidence type="ECO:0000256" key="2">
    <source>
        <dbReference type="SAM" id="SignalP"/>
    </source>
</evidence>
<feature type="coiled-coil region" evidence="1">
    <location>
        <begin position="99"/>
        <end position="158"/>
    </location>
</feature>
<dbReference type="STRING" id="1306947.J120_04565"/>
<sequence length="414" mass="46346">MKHLLYILLLIAPMVSTSHVSIAQTISPARAGILYQEGQQALSRNDFDTARNRITQLRQGNRTSNADSLELQLLQQELNDAQSKLALQAKPTRTNNVAIEQLRSQIDALQKENSTLQKQLRTYIQDLTTITSANSTALNEYRNQISLLSGQLSTLQSLYEQLQGDYSIQQIKLSTCISPAQIQKDTNQTATRIQELENALALQEKRVQNQTERVQAVVSTNDILRSHNKQLLEQNKQLVNKLTTLQSQIVGYQTDETQLRQSYSSQQAEIQKLIRDNQQLTSQLKQAQIDARNAADNYQTQITTLQNNINTAASIETQATAYLQELASLTGNPATYKGIIARVNELSLRPSVDLVRTVLDMFTSLPTTIKNQAQLNDPVKIMNIIDTTIAHKAVAELRAKVDQAHDSVTMRKGV</sequence>
<feature type="signal peptide" evidence="2">
    <location>
        <begin position="1"/>
        <end position="23"/>
    </location>
</feature>
<evidence type="ECO:0000313" key="3">
    <source>
        <dbReference type="EMBL" id="KIX84982.1"/>
    </source>
</evidence>
<accession>A0A0D2K3V6</accession>